<gene>
    <name evidence="2" type="ORF">GCM10011410_02040</name>
</gene>
<feature type="transmembrane region" description="Helical" evidence="1">
    <location>
        <begin position="196"/>
        <end position="215"/>
    </location>
</feature>
<reference evidence="2" key="2">
    <citation type="submission" date="2020-09" db="EMBL/GenBank/DDBJ databases">
        <authorList>
            <person name="Sun Q."/>
            <person name="Zhou Y."/>
        </authorList>
    </citation>
    <scope>NUCLEOTIDE SEQUENCE</scope>
    <source>
        <strain evidence="2">CGMCC 1.15478</strain>
    </source>
</reference>
<dbReference type="RefSeq" id="WP_188669824.1">
    <property type="nucleotide sequence ID" value="NZ_BMJH01000001.1"/>
</dbReference>
<feature type="transmembrane region" description="Helical" evidence="1">
    <location>
        <begin position="49"/>
        <end position="68"/>
    </location>
</feature>
<evidence type="ECO:0000313" key="3">
    <source>
        <dbReference type="Proteomes" id="UP000641514"/>
    </source>
</evidence>
<feature type="transmembrane region" description="Helical" evidence="1">
    <location>
        <begin position="111"/>
        <end position="131"/>
    </location>
</feature>
<evidence type="ECO:0000313" key="2">
    <source>
        <dbReference type="EMBL" id="GGC53302.1"/>
    </source>
</evidence>
<dbReference type="EMBL" id="BMJH01000001">
    <property type="protein sequence ID" value="GGC53302.1"/>
    <property type="molecule type" value="Genomic_DNA"/>
</dbReference>
<accession>A0A916X8Z8</accession>
<reference evidence="2" key="1">
    <citation type="journal article" date="2014" name="Int. J. Syst. Evol. Microbiol.">
        <title>Complete genome sequence of Corynebacterium casei LMG S-19264T (=DSM 44701T), isolated from a smear-ripened cheese.</title>
        <authorList>
            <consortium name="US DOE Joint Genome Institute (JGI-PGF)"/>
            <person name="Walter F."/>
            <person name="Albersmeier A."/>
            <person name="Kalinowski J."/>
            <person name="Ruckert C."/>
        </authorList>
    </citation>
    <scope>NUCLEOTIDE SEQUENCE</scope>
    <source>
        <strain evidence="2">CGMCC 1.15478</strain>
    </source>
</reference>
<keyword evidence="1" id="KW-1133">Transmembrane helix</keyword>
<keyword evidence="1" id="KW-0472">Membrane</keyword>
<keyword evidence="1" id="KW-0812">Transmembrane</keyword>
<keyword evidence="3" id="KW-1185">Reference proteome</keyword>
<feature type="transmembrane region" description="Helical" evidence="1">
    <location>
        <begin position="137"/>
        <end position="162"/>
    </location>
</feature>
<proteinExistence type="predicted"/>
<organism evidence="2 3">
    <name type="scientific">Hoyosella rhizosphaerae</name>
    <dbReference type="NCBI Taxonomy" id="1755582"/>
    <lineage>
        <taxon>Bacteria</taxon>
        <taxon>Bacillati</taxon>
        <taxon>Actinomycetota</taxon>
        <taxon>Actinomycetes</taxon>
        <taxon>Mycobacteriales</taxon>
        <taxon>Hoyosellaceae</taxon>
        <taxon>Hoyosella</taxon>
    </lineage>
</organism>
<feature type="transmembrane region" description="Helical" evidence="1">
    <location>
        <begin position="169"/>
        <end position="190"/>
    </location>
</feature>
<feature type="transmembrane region" description="Helical" evidence="1">
    <location>
        <begin position="20"/>
        <end position="40"/>
    </location>
</feature>
<name>A0A916X8Z8_9ACTN</name>
<comment type="caution">
    <text evidence="2">The sequence shown here is derived from an EMBL/GenBank/DDBJ whole genome shotgun (WGS) entry which is preliminary data.</text>
</comment>
<dbReference type="AlphaFoldDB" id="A0A916X8Z8"/>
<evidence type="ECO:0000256" key="1">
    <source>
        <dbReference type="SAM" id="Phobius"/>
    </source>
</evidence>
<dbReference type="Proteomes" id="UP000641514">
    <property type="component" value="Unassembled WGS sequence"/>
</dbReference>
<protein>
    <submittedName>
        <fullName evidence="2">Uncharacterized protein</fullName>
    </submittedName>
</protein>
<sequence length="225" mass="22842">MAKPSNIGNDGSVQLGEVTGFVALGLMAGAAIGLVCQAIVRAMRWRRGIASALGVAGVFLLVAVLAAVWDPSGALALGLGAALTTPIFATITRPPLQINVAEEKPWQSRVVATTLASGAAFGLGLVAWGRGSLGETMFAVVLGLIVGGCISAVAVVLGNIALRLRPDDAVAFALALAVATEAVLLGLAIWLPTGDWIAVVALASGIVAFACGIRFHPSDLRQRRA</sequence>
<feature type="transmembrane region" description="Helical" evidence="1">
    <location>
        <begin position="74"/>
        <end position="91"/>
    </location>
</feature>